<dbReference type="GO" id="GO:0016818">
    <property type="term" value="F:hydrolase activity, acting on acid anhydrides, in phosphorus-containing anhydrides"/>
    <property type="evidence" value="ECO:0007669"/>
    <property type="project" value="InterPro"/>
</dbReference>
<feature type="domain" description="Nudix hydrolase" evidence="7">
    <location>
        <begin position="11"/>
        <end position="204"/>
    </location>
</feature>
<dbReference type="GO" id="GO:0046872">
    <property type="term" value="F:metal ion binding"/>
    <property type="evidence" value="ECO:0007669"/>
    <property type="project" value="UniProtKB-KW"/>
</dbReference>
<dbReference type="RefSeq" id="WP_160598807.1">
    <property type="nucleotide sequence ID" value="NZ_WTYS01000001.1"/>
</dbReference>
<dbReference type="InterPro" id="IPR015797">
    <property type="entry name" value="NUDIX_hydrolase-like_dom_sf"/>
</dbReference>
<name>A0A6I4STC0_9SPHN</name>
<dbReference type="InterPro" id="IPR039121">
    <property type="entry name" value="NUDT19"/>
</dbReference>
<dbReference type="OrthoDB" id="7183442at2"/>
<evidence type="ECO:0000256" key="4">
    <source>
        <dbReference type="ARBA" id="ARBA00022801"/>
    </source>
</evidence>
<keyword evidence="4" id="KW-0378">Hydrolase</keyword>
<evidence type="ECO:0000313" key="9">
    <source>
        <dbReference type="Proteomes" id="UP000468943"/>
    </source>
</evidence>
<evidence type="ECO:0000256" key="3">
    <source>
        <dbReference type="ARBA" id="ARBA00022723"/>
    </source>
</evidence>
<accession>A0A6I4STC0</accession>
<dbReference type="EMBL" id="WTYS01000001">
    <property type="protein sequence ID" value="MXO57762.1"/>
    <property type="molecule type" value="Genomic_DNA"/>
</dbReference>
<evidence type="ECO:0000256" key="2">
    <source>
        <dbReference type="ARBA" id="ARBA00001946"/>
    </source>
</evidence>
<gene>
    <name evidence="8" type="ORF">GRI36_12835</name>
</gene>
<organism evidence="8 9">
    <name type="scientific">Pontixanthobacter gangjinensis</name>
    <dbReference type="NCBI Taxonomy" id="1028742"/>
    <lineage>
        <taxon>Bacteria</taxon>
        <taxon>Pseudomonadati</taxon>
        <taxon>Pseudomonadota</taxon>
        <taxon>Alphaproteobacteria</taxon>
        <taxon>Sphingomonadales</taxon>
        <taxon>Erythrobacteraceae</taxon>
        <taxon>Pontixanthobacter</taxon>
    </lineage>
</organism>
<comment type="caution">
    <text evidence="8">The sequence shown here is derived from an EMBL/GenBank/DDBJ whole genome shotgun (WGS) entry which is preliminary data.</text>
</comment>
<evidence type="ECO:0000313" key="8">
    <source>
        <dbReference type="EMBL" id="MXO57762.1"/>
    </source>
</evidence>
<evidence type="ECO:0000259" key="7">
    <source>
        <dbReference type="PROSITE" id="PS51462"/>
    </source>
</evidence>
<dbReference type="Proteomes" id="UP000468943">
    <property type="component" value="Unassembled WGS sequence"/>
</dbReference>
<protein>
    <submittedName>
        <fullName evidence="8">NUDIX domain-containing protein</fullName>
    </submittedName>
</protein>
<keyword evidence="3" id="KW-0479">Metal-binding</keyword>
<dbReference type="InterPro" id="IPR000086">
    <property type="entry name" value="NUDIX_hydrolase_dom"/>
</dbReference>
<evidence type="ECO:0000256" key="6">
    <source>
        <dbReference type="ARBA" id="ARBA00023211"/>
    </source>
</evidence>
<proteinExistence type="predicted"/>
<evidence type="ECO:0000256" key="5">
    <source>
        <dbReference type="ARBA" id="ARBA00022842"/>
    </source>
</evidence>
<dbReference type="Pfam" id="PF00293">
    <property type="entry name" value="NUDIX"/>
    <property type="match status" value="1"/>
</dbReference>
<reference evidence="8 9" key="1">
    <citation type="submission" date="2019-12" db="EMBL/GenBank/DDBJ databases">
        <title>Genomic-based taxomic classification of the family Erythrobacteraceae.</title>
        <authorList>
            <person name="Xu L."/>
        </authorList>
    </citation>
    <scope>NUCLEOTIDE SEQUENCE [LARGE SCALE GENOMIC DNA]</scope>
    <source>
        <strain evidence="8 9">JCM 17802</strain>
    </source>
</reference>
<dbReference type="Gene3D" id="3.90.79.10">
    <property type="entry name" value="Nucleoside Triphosphate Pyrophosphohydrolase"/>
    <property type="match status" value="1"/>
</dbReference>
<keyword evidence="6" id="KW-0464">Manganese</keyword>
<dbReference type="CDD" id="cd18870">
    <property type="entry name" value="NUDIX_AcylCoAdiphos_Nudt19"/>
    <property type="match status" value="1"/>
</dbReference>
<comment type="cofactor">
    <cofactor evidence="2">
        <name>Mg(2+)</name>
        <dbReference type="ChEBI" id="CHEBI:18420"/>
    </cofactor>
</comment>
<dbReference type="PANTHER" id="PTHR12318:SF0">
    <property type="entry name" value="ACYL-COENZYME A DIPHOSPHATASE NUDT19"/>
    <property type="match status" value="1"/>
</dbReference>
<dbReference type="SUPFAM" id="SSF55811">
    <property type="entry name" value="Nudix"/>
    <property type="match status" value="1"/>
</dbReference>
<dbReference type="PROSITE" id="PS51462">
    <property type="entry name" value="NUDIX"/>
    <property type="match status" value="1"/>
</dbReference>
<comment type="cofactor">
    <cofactor evidence="1">
        <name>Mn(2+)</name>
        <dbReference type="ChEBI" id="CHEBI:29035"/>
    </cofactor>
</comment>
<evidence type="ECO:0000256" key="1">
    <source>
        <dbReference type="ARBA" id="ARBA00001936"/>
    </source>
</evidence>
<keyword evidence="9" id="KW-1185">Reference proteome</keyword>
<sequence>MTDPHKSSDQNVIPAATVVVFRRAAAGEPPELLMVTRSRTMSFAGGAAVFPGGRVDQADFDLAADLDSEFALDEAAHRIAAVRETLEETGLAIGVRGTVDAQIARDARKMLLTKGSLAPVLEAMSWKLDLATVLPFARWFPKNERLTRIFDTRFYLADLGTGAVDITVDATENTKLYWISAQGALDAAERGDLSIIYPTRRNLERLAQFGDFSDAAADCAKFPVRTITPFMEIRDGQRWLCIDDQAGYPVSGEPLDGVLRG</sequence>
<keyword evidence="5" id="KW-0460">Magnesium</keyword>
<dbReference type="AlphaFoldDB" id="A0A6I4STC0"/>
<dbReference type="PANTHER" id="PTHR12318">
    <property type="entry name" value="TESTOSTERONE-REGULATED PROTEIN RP2"/>
    <property type="match status" value="1"/>
</dbReference>